<dbReference type="InterPro" id="IPR009061">
    <property type="entry name" value="DNA-bd_dom_put_sf"/>
</dbReference>
<dbReference type="InterPro" id="IPR000551">
    <property type="entry name" value="MerR-type_HTH_dom"/>
</dbReference>
<evidence type="ECO:0000313" key="7">
    <source>
        <dbReference type="EMBL" id="CAH2763472.1"/>
    </source>
</evidence>
<evidence type="ECO:0000313" key="6">
    <source>
        <dbReference type="EMBL" id="CAH2763423.1"/>
    </source>
</evidence>
<dbReference type="CDD" id="cd01107">
    <property type="entry name" value="HTH_BmrR"/>
    <property type="match status" value="1"/>
</dbReference>
<dbReference type="Pfam" id="PF13411">
    <property type="entry name" value="MerR_1"/>
    <property type="match status" value="1"/>
</dbReference>
<dbReference type="Proteomes" id="UP001154111">
    <property type="component" value="Chromosome"/>
</dbReference>
<dbReference type="InterPro" id="IPR047057">
    <property type="entry name" value="MerR_fam"/>
</dbReference>
<keyword evidence="8" id="KW-1185">Reference proteome</keyword>
<protein>
    <submittedName>
        <fullName evidence="7">MerR family transcriptional regulator</fullName>
    </submittedName>
</protein>
<feature type="domain" description="HTH merR-type" evidence="5">
    <location>
        <begin position="3"/>
        <end position="73"/>
    </location>
</feature>
<dbReference type="PROSITE" id="PS50937">
    <property type="entry name" value="HTH_MERR_2"/>
    <property type="match status" value="1"/>
</dbReference>
<dbReference type="PANTHER" id="PTHR30204">
    <property type="entry name" value="REDOX-CYCLING DRUG-SENSING TRANSCRIPTIONAL ACTIVATOR SOXR"/>
    <property type="match status" value="1"/>
</dbReference>
<proteinExistence type="predicted"/>
<dbReference type="PANTHER" id="PTHR30204:SF69">
    <property type="entry name" value="MERR-FAMILY TRANSCRIPTIONAL REGULATOR"/>
    <property type="match status" value="1"/>
</dbReference>
<dbReference type="GO" id="GO:0003677">
    <property type="term" value="F:DNA binding"/>
    <property type="evidence" value="ECO:0007669"/>
    <property type="project" value="UniProtKB-KW"/>
</dbReference>
<sequence>MQKLRIGEIARLNDVSIQTLRYYDEIGLLKPASIDPETHYRYYTIEQSATLDMIQFLKSLDFNLSEIHDILKQKISLESLKNSLKTKEETLLEAHRTIIHQIQSIHRFMETTNLYTQNMDKHWMEISSFHKRHIYRYPITQNIYEMSIDEYEYALRDFKHHLKAITAFNRVGSIMSQDNFIHQQFDSKELFVFVDDPTQANDSLPQGDYAVFFCQSFEDETKAMHTFHRLIREQNLIINGDYICEVLYEMPNTNSGRRDMFIRLQVPVLLDVDCY</sequence>
<dbReference type="Proteomes" id="UP001154095">
    <property type="component" value="Chromosome"/>
</dbReference>
<evidence type="ECO:0000256" key="4">
    <source>
        <dbReference type="ARBA" id="ARBA00023163"/>
    </source>
</evidence>
<dbReference type="Gene3D" id="1.10.1660.10">
    <property type="match status" value="1"/>
</dbReference>
<keyword evidence="3" id="KW-0238">DNA-binding</keyword>
<dbReference type="SUPFAM" id="SSF46955">
    <property type="entry name" value="Putative DNA-binding domain"/>
    <property type="match status" value="1"/>
</dbReference>
<keyword evidence="1" id="KW-0678">Repressor</keyword>
<dbReference type="SMART" id="SM00422">
    <property type="entry name" value="HTH_MERR"/>
    <property type="match status" value="1"/>
</dbReference>
<dbReference type="EMBL" id="OW659496">
    <property type="protein sequence ID" value="CAH2763423.1"/>
    <property type="molecule type" value="Genomic_DNA"/>
</dbReference>
<evidence type="ECO:0000313" key="9">
    <source>
        <dbReference type="Proteomes" id="UP001154111"/>
    </source>
</evidence>
<dbReference type="RefSeq" id="WP_254006813.1">
    <property type="nucleotide sequence ID" value="NZ_OW659477.1"/>
</dbReference>
<evidence type="ECO:0000256" key="2">
    <source>
        <dbReference type="ARBA" id="ARBA00023015"/>
    </source>
</evidence>
<dbReference type="GO" id="GO:0003700">
    <property type="term" value="F:DNA-binding transcription factor activity"/>
    <property type="evidence" value="ECO:0007669"/>
    <property type="project" value="InterPro"/>
</dbReference>
<accession>A0AAU9VML1</accession>
<reference evidence="7" key="1">
    <citation type="submission" date="2022-04" db="EMBL/GenBank/DDBJ databases">
        <authorList>
            <person name="Forde T."/>
        </authorList>
    </citation>
    <scope>NUCLEOTIDE SEQUENCE</scope>
    <source>
        <strain evidence="7">A18Y016a</strain>
        <strain evidence="6">A18Y020d</strain>
    </source>
</reference>
<dbReference type="EMBL" id="OW659477">
    <property type="protein sequence ID" value="CAH2763472.1"/>
    <property type="molecule type" value="Genomic_DNA"/>
</dbReference>
<name>A0AAU9VML1_9FIRM</name>
<organism evidence="7 9">
    <name type="scientific">Erysipelothrix amsterdamensis</name>
    <dbReference type="NCBI Taxonomy" id="2929157"/>
    <lineage>
        <taxon>Bacteria</taxon>
        <taxon>Bacillati</taxon>
        <taxon>Bacillota</taxon>
        <taxon>Erysipelotrichia</taxon>
        <taxon>Erysipelotrichales</taxon>
        <taxon>Erysipelotrichaceae</taxon>
        <taxon>Erysipelothrix</taxon>
    </lineage>
</organism>
<dbReference type="AlphaFoldDB" id="A0AAU9VML1"/>
<evidence type="ECO:0000259" key="5">
    <source>
        <dbReference type="PROSITE" id="PS50937"/>
    </source>
</evidence>
<evidence type="ECO:0000256" key="3">
    <source>
        <dbReference type="ARBA" id="ARBA00023125"/>
    </source>
</evidence>
<evidence type="ECO:0000313" key="8">
    <source>
        <dbReference type="Proteomes" id="UP001154095"/>
    </source>
</evidence>
<keyword evidence="4" id="KW-0804">Transcription</keyword>
<gene>
    <name evidence="7" type="primary">bmrR_1</name>
    <name evidence="7" type="ORF">ERYAMS2_01741</name>
    <name evidence="6" type="ORF">ERYAMS_01446</name>
</gene>
<evidence type="ECO:0000256" key="1">
    <source>
        <dbReference type="ARBA" id="ARBA00022491"/>
    </source>
</evidence>
<keyword evidence="2" id="KW-0805">Transcription regulation</keyword>